<dbReference type="RefSeq" id="WP_143850374.1">
    <property type="nucleotide sequence ID" value="NZ_VLXZ01000016.1"/>
</dbReference>
<dbReference type="EMBL" id="VLXZ01000016">
    <property type="protein sequence ID" value="TSB44982.1"/>
    <property type="molecule type" value="Genomic_DNA"/>
</dbReference>
<feature type="transmembrane region" description="Helical" evidence="6">
    <location>
        <begin position="372"/>
        <end position="393"/>
    </location>
</feature>
<dbReference type="GO" id="GO:0140359">
    <property type="term" value="F:ABC-type transporter activity"/>
    <property type="evidence" value="ECO:0007669"/>
    <property type="project" value="InterPro"/>
</dbReference>
<dbReference type="Pfam" id="PF12698">
    <property type="entry name" value="ABC2_membrane_3"/>
    <property type="match status" value="1"/>
</dbReference>
<dbReference type="InterPro" id="IPR051449">
    <property type="entry name" value="ABC-2_transporter_component"/>
</dbReference>
<proteinExistence type="predicted"/>
<evidence type="ECO:0000256" key="3">
    <source>
        <dbReference type="ARBA" id="ARBA00022692"/>
    </source>
</evidence>
<evidence type="ECO:0000256" key="6">
    <source>
        <dbReference type="SAM" id="Phobius"/>
    </source>
</evidence>
<feature type="domain" description="ABC-2 type transporter transmembrane" evidence="7">
    <location>
        <begin position="19"/>
        <end position="390"/>
    </location>
</feature>
<feature type="transmembrane region" description="Helical" evidence="6">
    <location>
        <begin position="20"/>
        <end position="38"/>
    </location>
</feature>
<dbReference type="PANTHER" id="PTHR30294">
    <property type="entry name" value="MEMBRANE COMPONENT OF ABC TRANSPORTER YHHJ-RELATED"/>
    <property type="match status" value="1"/>
</dbReference>
<organism evidence="8 9">
    <name type="scientific">Alkalicoccobacillus porphyridii</name>
    <dbReference type="NCBI Taxonomy" id="2597270"/>
    <lineage>
        <taxon>Bacteria</taxon>
        <taxon>Bacillati</taxon>
        <taxon>Bacillota</taxon>
        <taxon>Bacilli</taxon>
        <taxon>Bacillales</taxon>
        <taxon>Bacillaceae</taxon>
        <taxon>Alkalicoccobacillus</taxon>
    </lineage>
</organism>
<dbReference type="InterPro" id="IPR013525">
    <property type="entry name" value="ABC2_TM"/>
</dbReference>
<dbReference type="AlphaFoldDB" id="A0A553ZU47"/>
<keyword evidence="3 6" id="KW-0812">Transmembrane</keyword>
<keyword evidence="2" id="KW-1003">Cell membrane</keyword>
<evidence type="ECO:0000256" key="4">
    <source>
        <dbReference type="ARBA" id="ARBA00022989"/>
    </source>
</evidence>
<keyword evidence="4 6" id="KW-1133">Transmembrane helix</keyword>
<keyword evidence="5 6" id="KW-0472">Membrane</keyword>
<feature type="transmembrane region" description="Helical" evidence="6">
    <location>
        <begin position="316"/>
        <end position="335"/>
    </location>
</feature>
<dbReference type="Proteomes" id="UP000318521">
    <property type="component" value="Unassembled WGS sequence"/>
</dbReference>
<evidence type="ECO:0000313" key="9">
    <source>
        <dbReference type="Proteomes" id="UP000318521"/>
    </source>
</evidence>
<comment type="caution">
    <text evidence="8">The sequence shown here is derived from an EMBL/GenBank/DDBJ whole genome shotgun (WGS) entry which is preliminary data.</text>
</comment>
<evidence type="ECO:0000256" key="2">
    <source>
        <dbReference type="ARBA" id="ARBA00022475"/>
    </source>
</evidence>
<evidence type="ECO:0000313" key="8">
    <source>
        <dbReference type="EMBL" id="TSB44982.1"/>
    </source>
</evidence>
<dbReference type="PANTHER" id="PTHR30294:SF29">
    <property type="entry name" value="MULTIDRUG ABC TRANSPORTER PERMEASE YBHS-RELATED"/>
    <property type="match status" value="1"/>
</dbReference>
<feature type="transmembrane region" description="Helical" evidence="6">
    <location>
        <begin position="342"/>
        <end position="366"/>
    </location>
</feature>
<accession>A0A553ZU47</accession>
<keyword evidence="9" id="KW-1185">Reference proteome</keyword>
<evidence type="ECO:0000256" key="5">
    <source>
        <dbReference type="ARBA" id="ARBA00023136"/>
    </source>
</evidence>
<feature type="transmembrane region" description="Helical" evidence="6">
    <location>
        <begin position="235"/>
        <end position="260"/>
    </location>
</feature>
<comment type="subcellular location">
    <subcellularLocation>
        <location evidence="1">Cell membrane</location>
        <topology evidence="1">Multi-pass membrane protein</topology>
    </subcellularLocation>
</comment>
<reference evidence="8 9" key="1">
    <citation type="submission" date="2019-07" db="EMBL/GenBank/DDBJ databases">
        <authorList>
            <person name="Park Y.J."/>
            <person name="Jeong S.E."/>
            <person name="Jung H.S."/>
        </authorList>
    </citation>
    <scope>NUCLEOTIDE SEQUENCE [LARGE SCALE GENOMIC DNA]</scope>
    <source>
        <strain evidence="9">P16(2019)</strain>
    </source>
</reference>
<name>A0A553ZU47_9BACI</name>
<dbReference type="OrthoDB" id="9768837at2"/>
<feature type="transmembrane region" description="Helical" evidence="6">
    <location>
        <begin position="281"/>
        <end position="304"/>
    </location>
</feature>
<protein>
    <submittedName>
        <fullName evidence="8">ABC transporter permease</fullName>
    </submittedName>
</protein>
<dbReference type="GO" id="GO:0005886">
    <property type="term" value="C:plasma membrane"/>
    <property type="evidence" value="ECO:0007669"/>
    <property type="project" value="UniProtKB-SubCell"/>
</dbReference>
<evidence type="ECO:0000256" key="1">
    <source>
        <dbReference type="ARBA" id="ARBA00004651"/>
    </source>
</evidence>
<gene>
    <name evidence="8" type="ORF">FN960_18585</name>
</gene>
<sequence length="418" mass="45635">MNNFWTVTLHTLSNRLKSKAFIITTIITVIFIAGIMNVDRVFDAFSSDEDEQIIILGENAEWNEAALSEIATDIVANGQASVEPATEEAASELYEQGNNNYILLLNEDAAGQLSAVLYGDEASSSTAMEIEMALQRVKEAFVTRDLGLEEEELAQIYSPISFETQTVEAGASPERTEEETFQAQAMVYIMVFVIYLSVIIYGTMIATEVATEKSSRVMEILVSSVHPIVQMFGKIFGIGALAILQVGSMFLGAWIGFLIRGSSIEDSFLQVILGPSVQFDLIAYGLIFLALGFLLYGSIAAMLGSLVSRVEDVNTLIQPLIYLLMIAFFIAMFGLTNPESMLVTVTSWIPFFSPIIMFLRFGMLAIPVWEVILSFGVMLASIGVFSVFAAKVYKGGVIMYGSGSLVKGIKSALSLSKK</sequence>
<feature type="transmembrane region" description="Helical" evidence="6">
    <location>
        <begin position="185"/>
        <end position="206"/>
    </location>
</feature>
<evidence type="ECO:0000259" key="7">
    <source>
        <dbReference type="Pfam" id="PF12698"/>
    </source>
</evidence>